<dbReference type="AlphaFoldDB" id="A0A218P3N5"/>
<evidence type="ECO:0000313" key="5">
    <source>
        <dbReference type="EMBL" id="ASI99533.1"/>
    </source>
</evidence>
<gene>
    <name evidence="5" type="ORF">A3L02_08145</name>
</gene>
<dbReference type="GeneID" id="33324725"/>
<proteinExistence type="predicted"/>
<evidence type="ECO:0000313" key="6">
    <source>
        <dbReference type="Proteomes" id="UP000197156"/>
    </source>
</evidence>
<dbReference type="Pfam" id="PF08323">
    <property type="entry name" value="Glyco_transf_5"/>
    <property type="match status" value="1"/>
</dbReference>
<dbReference type="PANTHER" id="PTHR45825:SF11">
    <property type="entry name" value="ALPHA AMYLASE DOMAIN-CONTAINING PROTEIN"/>
    <property type="match status" value="1"/>
</dbReference>
<organism evidence="5 6">
    <name type="scientific">Thermococcus celer Vu 13 = JCM 8558</name>
    <dbReference type="NCBI Taxonomy" id="1293037"/>
    <lineage>
        <taxon>Archaea</taxon>
        <taxon>Methanobacteriati</taxon>
        <taxon>Methanobacteriota</taxon>
        <taxon>Thermococci</taxon>
        <taxon>Thermococcales</taxon>
        <taxon>Thermococcaceae</taxon>
        <taxon>Thermococcus</taxon>
    </lineage>
</organism>
<keyword evidence="2" id="KW-0808">Transferase</keyword>
<accession>A0A218P3N5</accession>
<dbReference type="KEGG" id="tce:A3L02_08145"/>
<dbReference type="Proteomes" id="UP000197156">
    <property type="component" value="Chromosome"/>
</dbReference>
<dbReference type="Pfam" id="PF00534">
    <property type="entry name" value="Glycos_transf_1"/>
    <property type="match status" value="1"/>
</dbReference>
<evidence type="ECO:0000259" key="3">
    <source>
        <dbReference type="Pfam" id="PF00534"/>
    </source>
</evidence>
<sequence>MKVLIVGFEYLPVKVGGLAEAITSIAEGLKKLGNDVVVFTPDHGRELGEVVDSFRVSAFGESVPVTVRKREENGVTVYSLGGGLLSEPDVYGPGWDGLLRKTVLFGKASVGLMNGLIGEFKPDVVHAHDWHTVFALGLLKKYFGMRSVFTVHRLNKARIPAGYFQEANLGELAPYPEIDPEHTAGYVADAVTTVSRSYLWEEWDFFGNFDGKVTHVFNGIDCSFWNEELMETKDLPREERRRLVLKRFGLSDGKAFMFIGRFDRAQKGVDTLLRAIEILSSDPAFKGMRFIVIGKGDPELERWARAVENRFPENVRVITELLSRETVRELYGSVDFVVIPSYFEPFGLVQLEAMCLGAVPIGSSVGGIKDTIVDLNSNPEGATGLLVPPRDAFALAEAMIRAMELDDGTLERLRRNGKKRGREDFTWENACRRYVRVYEGTVDKAVPFLR</sequence>
<dbReference type="OrthoDB" id="132546at2157"/>
<protein>
    <submittedName>
        <fullName evidence="5">Glycogen synthase</fullName>
    </submittedName>
</protein>
<feature type="domain" description="Glycosyl transferase family 1" evidence="3">
    <location>
        <begin position="252"/>
        <end position="420"/>
    </location>
</feature>
<dbReference type="GO" id="GO:0016757">
    <property type="term" value="F:glycosyltransferase activity"/>
    <property type="evidence" value="ECO:0007669"/>
    <property type="project" value="UniProtKB-KW"/>
</dbReference>
<dbReference type="EMBL" id="CP014854">
    <property type="protein sequence ID" value="ASI99533.1"/>
    <property type="molecule type" value="Genomic_DNA"/>
</dbReference>
<dbReference type="SUPFAM" id="SSF53756">
    <property type="entry name" value="UDP-Glycosyltransferase/glycogen phosphorylase"/>
    <property type="match status" value="1"/>
</dbReference>
<keyword evidence="1" id="KW-0328">Glycosyltransferase</keyword>
<evidence type="ECO:0000256" key="2">
    <source>
        <dbReference type="ARBA" id="ARBA00022679"/>
    </source>
</evidence>
<keyword evidence="6" id="KW-1185">Reference proteome</keyword>
<name>A0A218P3N5_THECE</name>
<reference evidence="5 6" key="1">
    <citation type="submission" date="2016-03" db="EMBL/GenBank/DDBJ databases">
        <title>Complete genome sequence of Thermococcus celer.</title>
        <authorList>
            <person name="Oger P.M."/>
        </authorList>
    </citation>
    <scope>NUCLEOTIDE SEQUENCE [LARGE SCALE GENOMIC DNA]</scope>
    <source>
        <strain evidence="5 6">Vu 13</strain>
    </source>
</reference>
<evidence type="ECO:0000259" key="4">
    <source>
        <dbReference type="Pfam" id="PF08323"/>
    </source>
</evidence>
<feature type="domain" description="Starch synthase catalytic" evidence="4">
    <location>
        <begin position="2"/>
        <end position="206"/>
    </location>
</feature>
<dbReference type="RefSeq" id="WP_088863456.1">
    <property type="nucleotide sequence ID" value="NZ_CP014854.1"/>
</dbReference>
<dbReference type="InterPro" id="IPR013534">
    <property type="entry name" value="Starch_synth_cat_dom"/>
</dbReference>
<dbReference type="Gene3D" id="3.40.50.2000">
    <property type="entry name" value="Glycogen Phosphorylase B"/>
    <property type="match status" value="2"/>
</dbReference>
<dbReference type="PANTHER" id="PTHR45825">
    <property type="entry name" value="GRANULE-BOUND STARCH SYNTHASE 1, CHLOROPLASTIC/AMYLOPLASTIC"/>
    <property type="match status" value="1"/>
</dbReference>
<dbReference type="InterPro" id="IPR001296">
    <property type="entry name" value="Glyco_trans_1"/>
</dbReference>
<evidence type="ECO:0000256" key="1">
    <source>
        <dbReference type="ARBA" id="ARBA00022676"/>
    </source>
</evidence>